<dbReference type="AlphaFoldDB" id="A0A7J7CES4"/>
<proteinExistence type="inferred from homology"/>
<keyword evidence="2 4" id="KW-0808">Transferase</keyword>
<evidence type="ECO:0000256" key="2">
    <source>
        <dbReference type="ARBA" id="ARBA00022679"/>
    </source>
</evidence>
<evidence type="ECO:0000313" key="5">
    <source>
        <dbReference type="Proteomes" id="UP000593562"/>
    </source>
</evidence>
<comment type="caution">
    <text evidence="4">The sequence shown here is derived from an EMBL/GenBank/DDBJ whole genome shotgun (WGS) entry which is preliminary data.</text>
</comment>
<evidence type="ECO:0000256" key="3">
    <source>
        <dbReference type="ARBA" id="ARBA00023315"/>
    </source>
</evidence>
<evidence type="ECO:0000313" key="4">
    <source>
        <dbReference type="EMBL" id="KAF5732602.1"/>
    </source>
</evidence>
<keyword evidence="5" id="KW-1185">Reference proteome</keyword>
<dbReference type="GO" id="GO:0016746">
    <property type="term" value="F:acyltransferase activity"/>
    <property type="evidence" value="ECO:0007669"/>
    <property type="project" value="UniProtKB-KW"/>
</dbReference>
<dbReference type="PANTHER" id="PTHR31623:SF28">
    <property type="entry name" value="BAHD ACYLTRANSFERASE"/>
    <property type="match status" value="1"/>
</dbReference>
<dbReference type="Gene3D" id="3.30.559.10">
    <property type="entry name" value="Chloramphenicol acetyltransferase-like domain"/>
    <property type="match status" value="1"/>
</dbReference>
<keyword evidence="3" id="KW-0012">Acyltransferase</keyword>
<dbReference type="InterPro" id="IPR023213">
    <property type="entry name" value="CAT-like_dom_sf"/>
</dbReference>
<name>A0A7J7CES4_TRIWF</name>
<reference evidence="4 5" key="1">
    <citation type="journal article" date="2020" name="Nat. Commun.">
        <title>Genome of Tripterygium wilfordii and identification of cytochrome P450 involved in triptolide biosynthesis.</title>
        <authorList>
            <person name="Tu L."/>
            <person name="Su P."/>
            <person name="Zhang Z."/>
            <person name="Gao L."/>
            <person name="Wang J."/>
            <person name="Hu T."/>
            <person name="Zhou J."/>
            <person name="Zhang Y."/>
            <person name="Zhao Y."/>
            <person name="Liu Y."/>
            <person name="Song Y."/>
            <person name="Tong Y."/>
            <person name="Lu Y."/>
            <person name="Yang J."/>
            <person name="Xu C."/>
            <person name="Jia M."/>
            <person name="Peters R.J."/>
            <person name="Huang L."/>
            <person name="Gao W."/>
        </authorList>
    </citation>
    <scope>NUCLEOTIDE SEQUENCE [LARGE SCALE GENOMIC DNA]</scope>
    <source>
        <strain evidence="5">cv. XIE 37</strain>
        <tissue evidence="4">Leaf</tissue>
    </source>
</reference>
<comment type="similarity">
    <text evidence="1">Belongs to the plant acyltransferase family.</text>
</comment>
<dbReference type="Pfam" id="PF02458">
    <property type="entry name" value="Transferase"/>
    <property type="match status" value="1"/>
</dbReference>
<dbReference type="EMBL" id="JAAARO010000017">
    <property type="protein sequence ID" value="KAF5732602.1"/>
    <property type="molecule type" value="Genomic_DNA"/>
</dbReference>
<organism evidence="4 5">
    <name type="scientific">Tripterygium wilfordii</name>
    <name type="common">Thunder God vine</name>
    <dbReference type="NCBI Taxonomy" id="458696"/>
    <lineage>
        <taxon>Eukaryota</taxon>
        <taxon>Viridiplantae</taxon>
        <taxon>Streptophyta</taxon>
        <taxon>Embryophyta</taxon>
        <taxon>Tracheophyta</taxon>
        <taxon>Spermatophyta</taxon>
        <taxon>Magnoliopsida</taxon>
        <taxon>eudicotyledons</taxon>
        <taxon>Gunneridae</taxon>
        <taxon>Pentapetalae</taxon>
        <taxon>rosids</taxon>
        <taxon>fabids</taxon>
        <taxon>Celastrales</taxon>
        <taxon>Celastraceae</taxon>
        <taxon>Tripterygium</taxon>
    </lineage>
</organism>
<dbReference type="PANTHER" id="PTHR31623">
    <property type="entry name" value="F21J9.9"/>
    <property type="match status" value="1"/>
</dbReference>
<evidence type="ECO:0000256" key="1">
    <source>
        <dbReference type="ARBA" id="ARBA00009861"/>
    </source>
</evidence>
<accession>A0A7J7CES4</accession>
<protein>
    <submittedName>
        <fullName evidence="4">Putative 3'-N-debenzoyl-2'-deoxytaxol N-benzoyltransferase</fullName>
    </submittedName>
</protein>
<gene>
    <name evidence="4" type="ORF">HS088_TW17G00132</name>
</gene>
<dbReference type="InParanoid" id="A0A7J7CES4"/>
<sequence>MVTKRFMFHDTKIAALRARVKQSGTYIEEPTCYEAVTSLLWGAFIHALGNADDFRRRMNPPLKPICTGNNANTTMSLWPAKTKVDYNCLAGRIREAVRKVDQNHTEVLGATTLRAEEMSQSLAGVMSFFCSSWLYPFYESDFGWGKPVWIAVVPLFNNSIILLNTSDGEGVEAWVALCKEDMSMFEENHDILAFASQI</sequence>
<dbReference type="Proteomes" id="UP000593562">
    <property type="component" value="Unassembled WGS sequence"/>
</dbReference>